<name>A0ABR8GX28_9CYAN</name>
<sequence>MDEELLPEIIEKRELNFSYKEKQRKRIEELLGHDNTLLRIYYSTTLANQSQNELYYRLAKLTDSLFYPLKGQELVDEAYCKVWFSKNEEPVQASFDTAKEYAIEIANYLEVFAKALANQAKEIRQKVSEIPQISCNLEEMDKIKRAIEQADDELFIPYVKKLEEIHKRLLEKQQKLS</sequence>
<proteinExistence type="predicted"/>
<gene>
    <name evidence="1" type="ORF">H6G81_27170</name>
</gene>
<dbReference type="RefSeq" id="WP_029633004.1">
    <property type="nucleotide sequence ID" value="NZ_JACJTA010000083.1"/>
</dbReference>
<dbReference type="Proteomes" id="UP000660380">
    <property type="component" value="Unassembled WGS sequence"/>
</dbReference>
<keyword evidence="2" id="KW-1185">Reference proteome</keyword>
<evidence type="ECO:0000313" key="2">
    <source>
        <dbReference type="Proteomes" id="UP000660380"/>
    </source>
</evidence>
<organism evidence="1 2">
    <name type="scientific">Scytonema hofmannii FACHB-248</name>
    <dbReference type="NCBI Taxonomy" id="1842502"/>
    <lineage>
        <taxon>Bacteria</taxon>
        <taxon>Bacillati</taxon>
        <taxon>Cyanobacteriota</taxon>
        <taxon>Cyanophyceae</taxon>
        <taxon>Nostocales</taxon>
        <taxon>Scytonemataceae</taxon>
        <taxon>Scytonema</taxon>
    </lineage>
</organism>
<accession>A0ABR8GX28</accession>
<protein>
    <submittedName>
        <fullName evidence="1">Uncharacterized protein</fullName>
    </submittedName>
</protein>
<evidence type="ECO:0000313" key="1">
    <source>
        <dbReference type="EMBL" id="MBD2608096.1"/>
    </source>
</evidence>
<comment type="caution">
    <text evidence="1">The sequence shown here is derived from an EMBL/GenBank/DDBJ whole genome shotgun (WGS) entry which is preliminary data.</text>
</comment>
<dbReference type="EMBL" id="JACJTA010000083">
    <property type="protein sequence ID" value="MBD2608096.1"/>
    <property type="molecule type" value="Genomic_DNA"/>
</dbReference>
<reference evidence="1 2" key="1">
    <citation type="journal article" date="2020" name="ISME J.">
        <title>Comparative genomics reveals insights into cyanobacterial evolution and habitat adaptation.</title>
        <authorList>
            <person name="Chen M.Y."/>
            <person name="Teng W.K."/>
            <person name="Zhao L."/>
            <person name="Hu C.X."/>
            <person name="Zhou Y.K."/>
            <person name="Han B.P."/>
            <person name="Song L.R."/>
            <person name="Shu W.S."/>
        </authorList>
    </citation>
    <scope>NUCLEOTIDE SEQUENCE [LARGE SCALE GENOMIC DNA]</scope>
    <source>
        <strain evidence="1 2">FACHB-248</strain>
    </source>
</reference>